<dbReference type="RefSeq" id="WP_184915026.1">
    <property type="nucleotide sequence ID" value="NZ_JACHMO010000001.1"/>
</dbReference>
<feature type="transmembrane region" description="Helical" evidence="1">
    <location>
        <begin position="147"/>
        <end position="163"/>
    </location>
</feature>
<feature type="transmembrane region" description="Helical" evidence="1">
    <location>
        <begin position="7"/>
        <end position="24"/>
    </location>
</feature>
<name>A0A7W9HDZ0_9PSEU</name>
<dbReference type="AlphaFoldDB" id="A0A7W9HDZ0"/>
<accession>A0A7W9HDZ0</accession>
<keyword evidence="1" id="KW-1133">Transmembrane helix</keyword>
<evidence type="ECO:0000256" key="1">
    <source>
        <dbReference type="SAM" id="Phobius"/>
    </source>
</evidence>
<proteinExistence type="predicted"/>
<feature type="transmembrane region" description="Helical" evidence="1">
    <location>
        <begin position="116"/>
        <end position="140"/>
    </location>
</feature>
<dbReference type="Proteomes" id="UP000552097">
    <property type="component" value="Unassembled WGS sequence"/>
</dbReference>
<protein>
    <submittedName>
        <fullName evidence="2">Vacuolar-type H+-ATPase subunit I/STV1</fullName>
    </submittedName>
</protein>
<reference evidence="2 3" key="1">
    <citation type="submission" date="2020-08" db="EMBL/GenBank/DDBJ databases">
        <title>Sequencing the genomes of 1000 actinobacteria strains.</title>
        <authorList>
            <person name="Klenk H.-P."/>
        </authorList>
    </citation>
    <scope>NUCLEOTIDE SEQUENCE [LARGE SCALE GENOMIC DNA]</scope>
    <source>
        <strain evidence="2 3">DSM 45486</strain>
    </source>
</reference>
<feature type="transmembrane region" description="Helical" evidence="1">
    <location>
        <begin position="44"/>
        <end position="65"/>
    </location>
</feature>
<organism evidence="2 3">
    <name type="scientific">Saccharothrix ecbatanensis</name>
    <dbReference type="NCBI Taxonomy" id="1105145"/>
    <lineage>
        <taxon>Bacteria</taxon>
        <taxon>Bacillati</taxon>
        <taxon>Actinomycetota</taxon>
        <taxon>Actinomycetes</taxon>
        <taxon>Pseudonocardiales</taxon>
        <taxon>Pseudonocardiaceae</taxon>
        <taxon>Saccharothrix</taxon>
    </lineage>
</organism>
<sequence>MDKLRAGAAAFGAAGAFFLLYPVLRPYSDETTVDGLRIMGTSAWVAAHLLAVGGFLLASLGLLALSRSRAAAVTMAGAVLTSVYYGLETFGLYAIGLRATEQPDPALLELVDAVRYHPAGITIFGVGLAVLAVGAVMAAIELKSRAAIPYALGFVLFLPQFFTAPPIRMAHGLLLLVGCWLIARELWQRRA</sequence>
<evidence type="ECO:0000313" key="3">
    <source>
        <dbReference type="Proteomes" id="UP000552097"/>
    </source>
</evidence>
<evidence type="ECO:0000313" key="2">
    <source>
        <dbReference type="EMBL" id="MBB5800492.1"/>
    </source>
</evidence>
<feature type="transmembrane region" description="Helical" evidence="1">
    <location>
        <begin position="169"/>
        <end position="187"/>
    </location>
</feature>
<keyword evidence="1" id="KW-0812">Transmembrane</keyword>
<dbReference type="EMBL" id="JACHMO010000001">
    <property type="protein sequence ID" value="MBB5800492.1"/>
    <property type="molecule type" value="Genomic_DNA"/>
</dbReference>
<keyword evidence="1" id="KW-0472">Membrane</keyword>
<keyword evidence="3" id="KW-1185">Reference proteome</keyword>
<feature type="transmembrane region" description="Helical" evidence="1">
    <location>
        <begin position="72"/>
        <end position="96"/>
    </location>
</feature>
<comment type="caution">
    <text evidence="2">The sequence shown here is derived from an EMBL/GenBank/DDBJ whole genome shotgun (WGS) entry which is preliminary data.</text>
</comment>
<gene>
    <name evidence="2" type="ORF">F4560_000260</name>
</gene>